<name>A0A645CAG8_9ZZZZ</name>
<reference evidence="1" key="1">
    <citation type="submission" date="2019-08" db="EMBL/GenBank/DDBJ databases">
        <authorList>
            <person name="Kucharzyk K."/>
            <person name="Murdoch R.W."/>
            <person name="Higgins S."/>
            <person name="Loffler F."/>
        </authorList>
    </citation>
    <scope>NUCLEOTIDE SEQUENCE</scope>
</reference>
<dbReference type="AlphaFoldDB" id="A0A645CAG8"/>
<accession>A0A645CAG8</accession>
<organism evidence="1">
    <name type="scientific">bioreactor metagenome</name>
    <dbReference type="NCBI Taxonomy" id="1076179"/>
    <lineage>
        <taxon>unclassified sequences</taxon>
        <taxon>metagenomes</taxon>
        <taxon>ecological metagenomes</taxon>
    </lineage>
</organism>
<proteinExistence type="predicted"/>
<evidence type="ECO:0000313" key="1">
    <source>
        <dbReference type="EMBL" id="MPM73926.1"/>
    </source>
</evidence>
<gene>
    <name evidence="1" type="ORF">SDC9_120911</name>
</gene>
<comment type="caution">
    <text evidence="1">The sequence shown here is derived from an EMBL/GenBank/DDBJ whole genome shotgun (WGS) entry which is preliminary data.</text>
</comment>
<protein>
    <submittedName>
        <fullName evidence="1">Uncharacterized protein</fullName>
    </submittedName>
</protein>
<dbReference type="EMBL" id="VSSQ01025652">
    <property type="protein sequence ID" value="MPM73926.1"/>
    <property type="molecule type" value="Genomic_DNA"/>
</dbReference>
<sequence>MVEHPRPARAFQRARQRAVAAQVLEDIAVLRVREVRIEVGFDFVEPIQILAVAGERIGQHRRVNRLVLRPPELELVFVLVRLVTLRLVGVAEVENTAVLLVPAPFQRPVERLESLLHQLRIVPVFRLFQREPGGFDAVAGVDRASFRGFEEGAVGVDDFEQRLPVRVHEIAVYLPEAGLDGAVVQPGVPAEAAHENAGATDDHRNVVRLDLAGRVKFRRKQFRVVVVHHHGFVEFLGLRLPLFVSGGGEEFDVSHDDVVFRHHVAALADGAAVFGHLIIGAPVAVVEAVPVDERGAVEREREPLRALFDLIAGAGIEQHLAAELADVLVGVQHLAVASEIVEEAAVLRVRRMLLPERNEVVHQFVAVAVDVRLKFLSVHGNAFLFGGGHTPCRK</sequence>